<gene>
    <name evidence="2" type="ORF">Tci_626721</name>
</gene>
<accession>A0A699JUW4</accession>
<sequence>MSIPTFTKTHNLIALLEKPLESDGFDQIVDFLNANQIKYALTVSPTIYTACINQFWTTLKIKTVNDDVRLQALIDGKKVVITKASIRLDLKLNDAEGTSCLPNAVIFEELARMGFIQVFMNHQIGDMSHHKGIYVNLSLTKKVFANMKRVGTGFSRAVMPLFGTMMVQVVEEVGDLPTDVQDIPIPDAPSSFQPHENHKPKRKERKLRFLL</sequence>
<evidence type="ECO:0008006" key="3">
    <source>
        <dbReference type="Google" id="ProtNLM"/>
    </source>
</evidence>
<organism evidence="2">
    <name type="scientific">Tanacetum cinerariifolium</name>
    <name type="common">Dalmatian daisy</name>
    <name type="synonym">Chrysanthemum cinerariifolium</name>
    <dbReference type="NCBI Taxonomy" id="118510"/>
    <lineage>
        <taxon>Eukaryota</taxon>
        <taxon>Viridiplantae</taxon>
        <taxon>Streptophyta</taxon>
        <taxon>Embryophyta</taxon>
        <taxon>Tracheophyta</taxon>
        <taxon>Spermatophyta</taxon>
        <taxon>Magnoliopsida</taxon>
        <taxon>eudicotyledons</taxon>
        <taxon>Gunneridae</taxon>
        <taxon>Pentapetalae</taxon>
        <taxon>asterids</taxon>
        <taxon>campanulids</taxon>
        <taxon>Asterales</taxon>
        <taxon>Asteraceae</taxon>
        <taxon>Asteroideae</taxon>
        <taxon>Anthemideae</taxon>
        <taxon>Anthemidinae</taxon>
        <taxon>Tanacetum</taxon>
    </lineage>
</organism>
<comment type="caution">
    <text evidence="2">The sequence shown here is derived from an EMBL/GenBank/DDBJ whole genome shotgun (WGS) entry which is preliminary data.</text>
</comment>
<dbReference type="AlphaFoldDB" id="A0A699JUW4"/>
<proteinExistence type="predicted"/>
<reference evidence="2" key="1">
    <citation type="journal article" date="2019" name="Sci. Rep.">
        <title>Draft genome of Tanacetum cinerariifolium, the natural source of mosquito coil.</title>
        <authorList>
            <person name="Yamashiro T."/>
            <person name="Shiraishi A."/>
            <person name="Satake H."/>
            <person name="Nakayama K."/>
        </authorList>
    </citation>
    <scope>NUCLEOTIDE SEQUENCE</scope>
</reference>
<evidence type="ECO:0000313" key="2">
    <source>
        <dbReference type="EMBL" id="GFA54749.1"/>
    </source>
</evidence>
<dbReference type="EMBL" id="BKCJ010443345">
    <property type="protein sequence ID" value="GFA54749.1"/>
    <property type="molecule type" value="Genomic_DNA"/>
</dbReference>
<protein>
    <recommendedName>
        <fullName evidence="3">Xylulose kinase-1</fullName>
    </recommendedName>
</protein>
<evidence type="ECO:0000256" key="1">
    <source>
        <dbReference type="SAM" id="MobiDB-lite"/>
    </source>
</evidence>
<name>A0A699JUW4_TANCI</name>
<feature type="region of interest" description="Disordered" evidence="1">
    <location>
        <begin position="184"/>
        <end position="204"/>
    </location>
</feature>